<dbReference type="RefSeq" id="WP_311701827.1">
    <property type="nucleotide sequence ID" value="NZ_JAVREY010000445.1"/>
</dbReference>
<reference evidence="2" key="1">
    <citation type="submission" date="2023-07" db="EMBL/GenBank/DDBJ databases">
        <title>30 novel species of actinomycetes from the DSMZ collection.</title>
        <authorList>
            <person name="Nouioui I."/>
        </authorList>
    </citation>
    <scope>NUCLEOTIDE SEQUENCE [LARGE SCALE GENOMIC DNA]</scope>
    <source>
        <strain evidence="2">DSM 41699</strain>
    </source>
</reference>
<accession>A0ABU2UB52</accession>
<proteinExistence type="predicted"/>
<gene>
    <name evidence="1" type="ORF">RM764_47405</name>
</gene>
<dbReference type="EMBL" id="JAVREY010000445">
    <property type="protein sequence ID" value="MDT0470441.1"/>
    <property type="molecule type" value="Genomic_DNA"/>
</dbReference>
<sequence length="101" mass="11291">MREIVKDVMKFTAKLDKVFTRIVWRMPPEGSHARAPFALCSLQPLLRVVLQRRISIASLRGQAAAPSVGSDLGGVPVRKFADHFAKQFQGWVETRPDHPAV</sequence>
<evidence type="ECO:0000313" key="2">
    <source>
        <dbReference type="Proteomes" id="UP001183809"/>
    </source>
</evidence>
<comment type="caution">
    <text evidence="1">The sequence shown here is derived from an EMBL/GenBank/DDBJ whole genome shotgun (WGS) entry which is preliminary data.</text>
</comment>
<organism evidence="1 2">
    <name type="scientific">Streptomyces gibsoniae</name>
    <dbReference type="NCBI Taxonomy" id="3075529"/>
    <lineage>
        <taxon>Bacteria</taxon>
        <taxon>Bacillati</taxon>
        <taxon>Actinomycetota</taxon>
        <taxon>Actinomycetes</taxon>
        <taxon>Kitasatosporales</taxon>
        <taxon>Streptomycetaceae</taxon>
        <taxon>Streptomyces</taxon>
    </lineage>
</organism>
<dbReference type="Proteomes" id="UP001183809">
    <property type="component" value="Unassembled WGS sequence"/>
</dbReference>
<protein>
    <submittedName>
        <fullName evidence="1">Uncharacterized protein</fullName>
    </submittedName>
</protein>
<evidence type="ECO:0000313" key="1">
    <source>
        <dbReference type="EMBL" id="MDT0470441.1"/>
    </source>
</evidence>
<keyword evidence="2" id="KW-1185">Reference proteome</keyword>
<feature type="non-terminal residue" evidence="1">
    <location>
        <position position="101"/>
    </location>
</feature>
<name>A0ABU2UB52_9ACTN</name>